<reference evidence="4" key="1">
    <citation type="submission" date="2016-10" db="EMBL/GenBank/DDBJ databases">
        <authorList>
            <person name="Varghese N."/>
            <person name="Submissions S."/>
        </authorList>
    </citation>
    <scope>NUCLEOTIDE SEQUENCE [LARGE SCALE GENOMIC DNA]</scope>
    <source>
        <strain evidence="4">IBRC-M 10761</strain>
    </source>
</reference>
<feature type="transmembrane region" description="Helical" evidence="1">
    <location>
        <begin position="237"/>
        <end position="260"/>
    </location>
</feature>
<protein>
    <recommendedName>
        <fullName evidence="2">DUF5009 domain-containing protein</fullName>
    </recommendedName>
</protein>
<feature type="transmembrane region" description="Helical" evidence="1">
    <location>
        <begin position="305"/>
        <end position="324"/>
    </location>
</feature>
<keyword evidence="1" id="KW-0472">Membrane</keyword>
<sequence length="401" mass="44755">MEAAAAPVTSRNHAIDVFRALTMMLMIFVNDLWTLRGVPEWLLHVPAGVDGMGLSDVVFPAFLFIVGLSIPLAINNRWKKGENTSQILLHIVSRSLALLIMGVFHVNLESYQAEGALLPKAVWQILLTLSFFLIWLDYPKVPEKQQRKWVGKTLGWGLLVFLAASYQGGAGDAPIWMGFYWWGILGLIGWAYLIASLVYLLSRGKQVWIGLAFLLCMGFSVLAKLEMLAFLQVIKPYIWLIDDGATPALALAGILVSGFYRDQFKQGRQDHFWFVLSGLAAVFLFLGLASRPLWGIHKIGSSPSWVLICIAISIATFGLLIVLVERNKKKHWFDGIRAAGTSTLTCYLLPYIHYGLLSMTGLVLPEVLRTGLPGILKSLLYALLIIQLTGFLERRKLRLKI</sequence>
<dbReference type="InterPro" id="IPR032176">
    <property type="entry name" value="DUF5009"/>
</dbReference>
<name>A0A1H6ZYK2_9BACT</name>
<keyword evidence="4" id="KW-1185">Reference proteome</keyword>
<proteinExistence type="predicted"/>
<feature type="transmembrane region" description="Helical" evidence="1">
    <location>
        <begin position="208"/>
        <end position="231"/>
    </location>
</feature>
<dbReference type="PANTHER" id="PTHR31061:SF24">
    <property type="entry name" value="LD22376P"/>
    <property type="match status" value="1"/>
</dbReference>
<feature type="transmembrane region" description="Helical" evidence="1">
    <location>
        <begin position="374"/>
        <end position="392"/>
    </location>
</feature>
<feature type="transmembrane region" description="Helical" evidence="1">
    <location>
        <begin position="121"/>
        <end position="138"/>
    </location>
</feature>
<keyword evidence="1" id="KW-0812">Transmembrane</keyword>
<feature type="domain" description="DUF5009" evidence="2">
    <location>
        <begin position="11"/>
        <end position="214"/>
    </location>
</feature>
<evidence type="ECO:0000259" key="2">
    <source>
        <dbReference type="Pfam" id="PF16401"/>
    </source>
</evidence>
<feature type="transmembrane region" description="Helical" evidence="1">
    <location>
        <begin position="87"/>
        <end position="106"/>
    </location>
</feature>
<feature type="transmembrane region" description="Helical" evidence="1">
    <location>
        <begin position="17"/>
        <end position="37"/>
    </location>
</feature>
<feature type="transmembrane region" description="Helical" evidence="1">
    <location>
        <begin position="150"/>
        <end position="167"/>
    </location>
</feature>
<dbReference type="Proteomes" id="UP000199403">
    <property type="component" value="Unassembled WGS sequence"/>
</dbReference>
<dbReference type="PANTHER" id="PTHR31061">
    <property type="entry name" value="LD22376P"/>
    <property type="match status" value="1"/>
</dbReference>
<evidence type="ECO:0000313" key="4">
    <source>
        <dbReference type="Proteomes" id="UP000199403"/>
    </source>
</evidence>
<dbReference type="STRING" id="1416801.SAMN05192553_105166"/>
<dbReference type="RefSeq" id="WP_092176539.1">
    <property type="nucleotide sequence ID" value="NZ_FNZH01000005.1"/>
</dbReference>
<feature type="transmembrane region" description="Helical" evidence="1">
    <location>
        <begin position="179"/>
        <end position="201"/>
    </location>
</feature>
<feature type="transmembrane region" description="Helical" evidence="1">
    <location>
        <begin position="57"/>
        <end position="75"/>
    </location>
</feature>
<keyword evidence="1" id="KW-1133">Transmembrane helix</keyword>
<feature type="transmembrane region" description="Helical" evidence="1">
    <location>
        <begin position="272"/>
        <end position="293"/>
    </location>
</feature>
<feature type="transmembrane region" description="Helical" evidence="1">
    <location>
        <begin position="336"/>
        <end position="354"/>
    </location>
</feature>
<evidence type="ECO:0000313" key="3">
    <source>
        <dbReference type="EMBL" id="SEJ57274.1"/>
    </source>
</evidence>
<dbReference type="OrthoDB" id="9788724at2"/>
<dbReference type="EMBL" id="FNZH01000005">
    <property type="protein sequence ID" value="SEJ57274.1"/>
    <property type="molecule type" value="Genomic_DNA"/>
</dbReference>
<organism evidence="3 4">
    <name type="scientific">Cyclobacterium xiamenense</name>
    <dbReference type="NCBI Taxonomy" id="1297121"/>
    <lineage>
        <taxon>Bacteria</taxon>
        <taxon>Pseudomonadati</taxon>
        <taxon>Bacteroidota</taxon>
        <taxon>Cytophagia</taxon>
        <taxon>Cytophagales</taxon>
        <taxon>Cyclobacteriaceae</taxon>
        <taxon>Cyclobacterium</taxon>
    </lineage>
</organism>
<gene>
    <name evidence="3" type="ORF">SAMN05192553_105166</name>
</gene>
<dbReference type="Pfam" id="PF16401">
    <property type="entry name" value="DUF5009"/>
    <property type="match status" value="1"/>
</dbReference>
<accession>A0A1H6ZYK2</accession>
<dbReference type="AlphaFoldDB" id="A0A1H6ZYK2"/>
<evidence type="ECO:0000256" key="1">
    <source>
        <dbReference type="SAM" id="Phobius"/>
    </source>
</evidence>